<feature type="modified residue" description="4-aspartylphosphate" evidence="5">
    <location>
        <position position="53"/>
    </location>
</feature>
<dbReference type="EMBL" id="JAQNVG010000008">
    <property type="protein sequence ID" value="MDC2235444.1"/>
    <property type="molecule type" value="Genomic_DNA"/>
</dbReference>
<dbReference type="SMART" id="SM00382">
    <property type="entry name" value="AAA"/>
    <property type="match status" value="1"/>
</dbReference>
<dbReference type="SUPFAM" id="SSF52540">
    <property type="entry name" value="P-loop containing nucleoside triphosphate hydrolases"/>
    <property type="match status" value="1"/>
</dbReference>
<dbReference type="GO" id="GO:0005524">
    <property type="term" value="F:ATP binding"/>
    <property type="evidence" value="ECO:0007669"/>
    <property type="project" value="UniProtKB-KW"/>
</dbReference>
<dbReference type="PANTHER" id="PTHR32071:SF14">
    <property type="entry name" value="TRANSCRIPTIONAL REGULATORY PROTEIN RTCR"/>
    <property type="match status" value="1"/>
</dbReference>
<evidence type="ECO:0000256" key="5">
    <source>
        <dbReference type="PROSITE-ProRule" id="PRU00169"/>
    </source>
</evidence>
<evidence type="ECO:0000256" key="2">
    <source>
        <dbReference type="ARBA" id="ARBA00022840"/>
    </source>
</evidence>
<dbReference type="CDD" id="cd00009">
    <property type="entry name" value="AAA"/>
    <property type="match status" value="1"/>
</dbReference>
<dbReference type="SMART" id="SM00448">
    <property type="entry name" value="REC"/>
    <property type="match status" value="1"/>
</dbReference>
<evidence type="ECO:0000256" key="4">
    <source>
        <dbReference type="ARBA" id="ARBA00023163"/>
    </source>
</evidence>
<dbReference type="Gene3D" id="3.40.50.2300">
    <property type="match status" value="1"/>
</dbReference>
<dbReference type="Pfam" id="PF02954">
    <property type="entry name" value="HTH_8"/>
    <property type="match status" value="1"/>
</dbReference>
<dbReference type="Pfam" id="PF00072">
    <property type="entry name" value="Response_reg"/>
    <property type="match status" value="1"/>
</dbReference>
<feature type="domain" description="Response regulatory" evidence="7">
    <location>
        <begin position="4"/>
        <end position="118"/>
    </location>
</feature>
<dbReference type="Pfam" id="PF00158">
    <property type="entry name" value="Sigma54_activat"/>
    <property type="match status" value="1"/>
</dbReference>
<proteinExistence type="predicted"/>
<gene>
    <name evidence="8" type="ORF">PO127_06730</name>
</gene>
<keyword evidence="4" id="KW-0804">Transcription</keyword>
<organism evidence="8 9">
    <name type="scientific">Bacteroides thetaiotaomicron</name>
    <dbReference type="NCBI Taxonomy" id="818"/>
    <lineage>
        <taxon>Bacteria</taxon>
        <taxon>Pseudomonadati</taxon>
        <taxon>Bacteroidota</taxon>
        <taxon>Bacteroidia</taxon>
        <taxon>Bacteroidales</taxon>
        <taxon>Bacteroidaceae</taxon>
        <taxon>Bacteroides</taxon>
    </lineage>
</organism>
<evidence type="ECO:0000256" key="1">
    <source>
        <dbReference type="ARBA" id="ARBA00022741"/>
    </source>
</evidence>
<keyword evidence="5" id="KW-0597">Phosphoprotein</keyword>
<dbReference type="InterPro" id="IPR025944">
    <property type="entry name" value="Sigma_54_int_dom_CS"/>
</dbReference>
<dbReference type="Gene3D" id="1.10.8.60">
    <property type="match status" value="1"/>
</dbReference>
<dbReference type="PROSITE" id="PS50045">
    <property type="entry name" value="SIGMA54_INTERACT_4"/>
    <property type="match status" value="1"/>
</dbReference>
<evidence type="ECO:0000313" key="8">
    <source>
        <dbReference type="EMBL" id="MDC2235444.1"/>
    </source>
</evidence>
<dbReference type="PROSITE" id="PS50110">
    <property type="entry name" value="RESPONSE_REGULATORY"/>
    <property type="match status" value="1"/>
</dbReference>
<dbReference type="PROSITE" id="PS00688">
    <property type="entry name" value="SIGMA54_INTERACT_3"/>
    <property type="match status" value="1"/>
</dbReference>
<dbReference type="GO" id="GO:0043565">
    <property type="term" value="F:sequence-specific DNA binding"/>
    <property type="evidence" value="ECO:0007669"/>
    <property type="project" value="InterPro"/>
</dbReference>
<keyword evidence="1" id="KW-0547">Nucleotide-binding</keyword>
<sequence>MKKTILVIEDDVIFSRSICNWLSKNDMITKSVTMLSAARKHLATKEFDLILADLRLPDGNSTELLRWMHEKNLAVPFLIMTNYGQVENAVEAMQLGAVNYLCKPVRPEKLLDTINKVFSHMKHDMNEFYRGESDKAREMYRQIGLVAAPEISVLLRGASGTGKEHIARELHEQSRRKNKPYITVDCGSILEELAASEFFGHRKGAFTGADSDKTGLFQEADSGTLFLDEIGNLSYKTQMLLLRALQEKRYKPVGSTKERCFDIRLLAATNENLEKAISEGRFREDLFHRLNEFTIWVPRLSECHEDILPLAKFFLKRFSKEYRLAVQGFDRLAVATMEQYGWPGNIRELKNCVRRAMLLAGGGWITATDLNLDPTLKLEENVVLTGKERERQLLLQILERTGNNRARTARELNMSRTTLYEKLKRYGII</sequence>
<feature type="domain" description="Sigma-54 factor interaction" evidence="6">
    <location>
        <begin position="129"/>
        <end position="358"/>
    </location>
</feature>
<dbReference type="SUPFAM" id="SSF46689">
    <property type="entry name" value="Homeodomain-like"/>
    <property type="match status" value="1"/>
</dbReference>
<dbReference type="FunFam" id="3.40.50.300:FF:000006">
    <property type="entry name" value="DNA-binding transcriptional regulator NtrC"/>
    <property type="match status" value="1"/>
</dbReference>
<dbReference type="InterPro" id="IPR003593">
    <property type="entry name" value="AAA+_ATPase"/>
</dbReference>
<keyword evidence="2" id="KW-0067">ATP-binding</keyword>
<protein>
    <submittedName>
        <fullName evidence="8">Sigma-54 dependent transcriptional regulator</fullName>
    </submittedName>
</protein>
<dbReference type="Proteomes" id="UP001217776">
    <property type="component" value="Unassembled WGS sequence"/>
</dbReference>
<dbReference type="GO" id="GO:0000160">
    <property type="term" value="P:phosphorelay signal transduction system"/>
    <property type="evidence" value="ECO:0007669"/>
    <property type="project" value="InterPro"/>
</dbReference>
<evidence type="ECO:0000259" key="7">
    <source>
        <dbReference type="PROSITE" id="PS50110"/>
    </source>
</evidence>
<dbReference type="InterPro" id="IPR002078">
    <property type="entry name" value="Sigma_54_int"/>
</dbReference>
<dbReference type="InterPro" id="IPR009057">
    <property type="entry name" value="Homeodomain-like_sf"/>
</dbReference>
<name>A0AAP3WET1_BACT4</name>
<dbReference type="Gene3D" id="1.10.10.60">
    <property type="entry name" value="Homeodomain-like"/>
    <property type="match status" value="1"/>
</dbReference>
<dbReference type="AlphaFoldDB" id="A0AAP3WET1"/>
<dbReference type="PRINTS" id="PR01590">
    <property type="entry name" value="HTHFIS"/>
</dbReference>
<reference evidence="8" key="1">
    <citation type="submission" date="2022-10" db="EMBL/GenBank/DDBJ databases">
        <title>Human gut microbiome strain richness.</title>
        <authorList>
            <person name="Chen-Liaw A."/>
        </authorList>
    </citation>
    <scope>NUCLEOTIDE SEQUENCE</scope>
    <source>
        <strain evidence="8">1001283st1_A3_1001283B150304_161114</strain>
    </source>
</reference>
<evidence type="ECO:0000256" key="3">
    <source>
        <dbReference type="ARBA" id="ARBA00023015"/>
    </source>
</evidence>
<dbReference type="InterPro" id="IPR027417">
    <property type="entry name" value="P-loop_NTPase"/>
</dbReference>
<dbReference type="PANTHER" id="PTHR32071">
    <property type="entry name" value="TRANSCRIPTIONAL REGULATORY PROTEIN"/>
    <property type="match status" value="1"/>
</dbReference>
<dbReference type="InterPro" id="IPR002197">
    <property type="entry name" value="HTH_Fis"/>
</dbReference>
<dbReference type="RefSeq" id="WP_032841136.1">
    <property type="nucleotide sequence ID" value="NZ_JADNKL010000014.1"/>
</dbReference>
<evidence type="ECO:0000259" key="6">
    <source>
        <dbReference type="PROSITE" id="PS50045"/>
    </source>
</evidence>
<dbReference type="SUPFAM" id="SSF52172">
    <property type="entry name" value="CheY-like"/>
    <property type="match status" value="1"/>
</dbReference>
<evidence type="ECO:0000313" key="9">
    <source>
        <dbReference type="Proteomes" id="UP001217776"/>
    </source>
</evidence>
<dbReference type="Pfam" id="PF25601">
    <property type="entry name" value="AAA_lid_14"/>
    <property type="match status" value="1"/>
</dbReference>
<dbReference type="GO" id="GO:0006355">
    <property type="term" value="P:regulation of DNA-templated transcription"/>
    <property type="evidence" value="ECO:0007669"/>
    <property type="project" value="InterPro"/>
</dbReference>
<dbReference type="InterPro" id="IPR058031">
    <property type="entry name" value="AAA_lid_NorR"/>
</dbReference>
<keyword evidence="3" id="KW-0805">Transcription regulation</keyword>
<comment type="caution">
    <text evidence="8">The sequence shown here is derived from an EMBL/GenBank/DDBJ whole genome shotgun (WGS) entry which is preliminary data.</text>
</comment>
<accession>A0AAP3WET1</accession>
<dbReference type="InterPro" id="IPR001789">
    <property type="entry name" value="Sig_transdc_resp-reg_receiver"/>
</dbReference>
<dbReference type="Gene3D" id="3.40.50.300">
    <property type="entry name" value="P-loop containing nucleotide triphosphate hydrolases"/>
    <property type="match status" value="1"/>
</dbReference>
<dbReference type="InterPro" id="IPR011006">
    <property type="entry name" value="CheY-like_superfamily"/>
</dbReference>